<sequence>MLDAPAAAQKFLNSMKESDKQHLLNALLGLDATHNLNRDTSFYSYRNLKKLLHPRQSQAMQSLHFSNKVQDSLIIRQFKDHSFLKNSYRIEILLNSVNYDYRLISCLLEQLHESCFVDAYSYA</sequence>
<evidence type="ECO:0000313" key="2">
    <source>
        <dbReference type="EMBL" id="MDT2544306.1"/>
    </source>
</evidence>
<gene>
    <name evidence="2" type="ORF">P7D69_08165</name>
    <name evidence="1" type="ORF">P7D78_12595</name>
</gene>
<reference evidence="2" key="1">
    <citation type="submission" date="2023-03" db="EMBL/GenBank/DDBJ databases">
        <authorList>
            <person name="Shen W."/>
            <person name="Cai J."/>
        </authorList>
    </citation>
    <scope>NUCLEOTIDE SEQUENCE</scope>
    <source>
        <strain evidence="1">B646-2</strain>
        <strain evidence="2">Y15</strain>
    </source>
</reference>
<evidence type="ECO:0000313" key="3">
    <source>
        <dbReference type="Proteomes" id="UP001254770"/>
    </source>
</evidence>
<proteinExistence type="predicted"/>
<evidence type="ECO:0000313" key="1">
    <source>
        <dbReference type="EMBL" id="MDT2538967.1"/>
    </source>
</evidence>
<accession>A0AAW8T4Z0</accession>
<dbReference type="AlphaFoldDB" id="A0AAW8T4Z0"/>
<protein>
    <submittedName>
        <fullName evidence="2">Uncharacterized protein</fullName>
    </submittedName>
</protein>
<dbReference type="Proteomes" id="UP001254770">
    <property type="component" value="Unassembled WGS sequence"/>
</dbReference>
<dbReference type="RefSeq" id="WP_010744945.1">
    <property type="nucleotide sequence ID" value="NZ_BAAAXM010000011.1"/>
</dbReference>
<organism evidence="2 3">
    <name type="scientific">Enterococcus raffinosus</name>
    <dbReference type="NCBI Taxonomy" id="71452"/>
    <lineage>
        <taxon>Bacteria</taxon>
        <taxon>Bacillati</taxon>
        <taxon>Bacillota</taxon>
        <taxon>Bacilli</taxon>
        <taxon>Lactobacillales</taxon>
        <taxon>Enterococcaceae</taxon>
        <taxon>Enterococcus</taxon>
    </lineage>
</organism>
<name>A0AAW8T4Z0_9ENTE</name>
<dbReference type="EMBL" id="JARPXL010000006">
    <property type="protein sequence ID" value="MDT2544306.1"/>
    <property type="molecule type" value="Genomic_DNA"/>
</dbReference>
<dbReference type="EMBL" id="JARPXM010000012">
    <property type="protein sequence ID" value="MDT2538967.1"/>
    <property type="molecule type" value="Genomic_DNA"/>
</dbReference>
<dbReference type="Proteomes" id="UP001249240">
    <property type="component" value="Unassembled WGS sequence"/>
</dbReference>
<comment type="caution">
    <text evidence="2">The sequence shown here is derived from an EMBL/GenBank/DDBJ whole genome shotgun (WGS) entry which is preliminary data.</text>
</comment>